<keyword evidence="7" id="KW-0460">Magnesium</keyword>
<dbReference type="Gene3D" id="1.10.510.10">
    <property type="entry name" value="Transferase(Phosphotransferase) domain 1"/>
    <property type="match status" value="1"/>
</dbReference>
<feature type="compositionally biased region" description="Basic and acidic residues" evidence="8">
    <location>
        <begin position="187"/>
        <end position="204"/>
    </location>
</feature>
<dbReference type="InterPro" id="IPR050117">
    <property type="entry name" value="MAPK"/>
</dbReference>
<feature type="compositionally biased region" description="Acidic residues" evidence="8">
    <location>
        <begin position="170"/>
        <end position="186"/>
    </location>
</feature>
<gene>
    <name evidence="11" type="ORF">QSP1433_LOCUS15880</name>
</gene>
<dbReference type="PROSITE" id="PS00108">
    <property type="entry name" value="PROTEIN_KINASE_ST"/>
    <property type="match status" value="1"/>
</dbReference>
<evidence type="ECO:0000256" key="7">
    <source>
        <dbReference type="RuleBase" id="RU361165"/>
    </source>
</evidence>
<proteinExistence type="inferred from homology"/>
<evidence type="ECO:0000256" key="8">
    <source>
        <dbReference type="SAM" id="MobiDB-lite"/>
    </source>
</evidence>
<evidence type="ECO:0000256" key="4">
    <source>
        <dbReference type="ARBA" id="ARBA00022777"/>
    </source>
</evidence>
<evidence type="ECO:0000313" key="11">
    <source>
        <dbReference type="EMBL" id="CAD9704679.1"/>
    </source>
</evidence>
<evidence type="ECO:0000256" key="5">
    <source>
        <dbReference type="ARBA" id="ARBA00022840"/>
    </source>
</evidence>
<feature type="region of interest" description="Disordered" evidence="8">
    <location>
        <begin position="106"/>
        <end position="213"/>
    </location>
</feature>
<dbReference type="PROSITE" id="PS50011">
    <property type="entry name" value="PROTEIN_KINASE_DOM"/>
    <property type="match status" value="1"/>
</dbReference>
<name>A0A7S2SMW8_9STRA</name>
<keyword evidence="2 7" id="KW-0808">Transferase</keyword>
<dbReference type="InterPro" id="IPR001849">
    <property type="entry name" value="PH_domain"/>
</dbReference>
<evidence type="ECO:0000256" key="3">
    <source>
        <dbReference type="ARBA" id="ARBA00022741"/>
    </source>
</evidence>
<comment type="activity regulation">
    <text evidence="7">Activated by threonine and tyrosine phosphorylation.</text>
</comment>
<feature type="binding site" evidence="6">
    <location>
        <position position="258"/>
    </location>
    <ligand>
        <name>ATP</name>
        <dbReference type="ChEBI" id="CHEBI:30616"/>
    </ligand>
</feature>
<dbReference type="AlphaFoldDB" id="A0A7S2SMW8"/>
<evidence type="ECO:0000256" key="2">
    <source>
        <dbReference type="ARBA" id="ARBA00022679"/>
    </source>
</evidence>
<feature type="compositionally biased region" description="Low complexity" evidence="8">
    <location>
        <begin position="150"/>
        <end position="159"/>
    </location>
</feature>
<dbReference type="Pfam" id="PF00169">
    <property type="entry name" value="PH"/>
    <property type="match status" value="1"/>
</dbReference>
<feature type="domain" description="PH" evidence="9">
    <location>
        <begin position="3"/>
        <end position="96"/>
    </location>
</feature>
<dbReference type="PROSITE" id="PS00107">
    <property type="entry name" value="PROTEIN_KINASE_ATP"/>
    <property type="match status" value="1"/>
</dbReference>
<dbReference type="EMBL" id="HBHK01025201">
    <property type="protein sequence ID" value="CAD9704679.1"/>
    <property type="molecule type" value="Transcribed_RNA"/>
</dbReference>
<reference evidence="11" key="1">
    <citation type="submission" date="2021-01" db="EMBL/GenBank/DDBJ databases">
        <authorList>
            <person name="Corre E."/>
            <person name="Pelletier E."/>
            <person name="Niang G."/>
            <person name="Scheremetjew M."/>
            <person name="Finn R."/>
            <person name="Kale V."/>
            <person name="Holt S."/>
            <person name="Cochrane G."/>
            <person name="Meng A."/>
            <person name="Brown T."/>
            <person name="Cohen L."/>
        </authorList>
    </citation>
    <scope>NUCLEOTIDE SEQUENCE</scope>
    <source>
        <strain evidence="11">NY070348D</strain>
    </source>
</reference>
<dbReference type="PANTHER" id="PTHR24055">
    <property type="entry name" value="MITOGEN-ACTIVATED PROTEIN KINASE"/>
    <property type="match status" value="1"/>
</dbReference>
<dbReference type="CDD" id="cd07834">
    <property type="entry name" value="STKc_MAPK"/>
    <property type="match status" value="1"/>
</dbReference>
<keyword evidence="3 6" id="KW-0547">Nucleotide-binding</keyword>
<keyword evidence="5 6" id="KW-0067">ATP-binding</keyword>
<dbReference type="SMART" id="SM00233">
    <property type="entry name" value="PH"/>
    <property type="match status" value="1"/>
</dbReference>
<keyword evidence="1 7" id="KW-0723">Serine/threonine-protein kinase</keyword>
<dbReference type="Gene3D" id="3.30.200.20">
    <property type="entry name" value="Phosphorylase Kinase, domain 1"/>
    <property type="match status" value="1"/>
</dbReference>
<sequence>MDTVQMEGFLVKKGRSGRHWKRRYFYLDGTVLRYFRNPGDSKHRGEVHITRGTFVNECTSKPNGLQLSTNRQVLVVCAESYNRQQEWLHAFLRSIELAKMEKDRSIDGYVDGSNSTGSCQEEESKSSSGSALGGRAGNLFKRLKSRRRNSNTSESSGSGKQQRTRMFTDDSIDPELQDLMEEDFDEREGRSDSFRRKLLDDEGPPKFQRRPTYTFSTPATTFEVDTRYSFIRPIGTGAYGVVVSAKDKLSQEPVAIKKVTRAFEDLVDAKRILREIKLLRHFDHENIIHIKDLSPPRGYNDFEDIYIVSELMETDLHRVIYSKQNLTIDHIQYFIYQILRALKYIHSANVLHRDLKPSNLLLNSNCDLKVCDFGLARGLEDTKLELTEYVVTRWYRAPEIMLACREYTKAIDVWSVGCIFAELLARKPLFPGEDYIHQLQLITDVLGTPSEADMHFIKSEKAKRFMRNQPLRCKRKMSDLYPKASAECLDLLNRMLHFNPDKRITVQDALEHPYLATLHQPDDEPLCEHIFLFDDNKADDELRKRDIQDQILEEVLHFHPEDRERILYEASQSKNKSTVFDV</sequence>
<dbReference type="EC" id="2.7.11.24" evidence="7"/>
<dbReference type="SUPFAM" id="SSF56112">
    <property type="entry name" value="Protein kinase-like (PK-like)"/>
    <property type="match status" value="1"/>
</dbReference>
<dbReference type="FunFam" id="1.10.510.10:FF:000013">
    <property type="entry name" value="Mitogen-activated protein kinase"/>
    <property type="match status" value="1"/>
</dbReference>
<organism evidence="11">
    <name type="scientific">Mucochytrium quahogii</name>
    <dbReference type="NCBI Taxonomy" id="96639"/>
    <lineage>
        <taxon>Eukaryota</taxon>
        <taxon>Sar</taxon>
        <taxon>Stramenopiles</taxon>
        <taxon>Bigyra</taxon>
        <taxon>Labyrinthulomycetes</taxon>
        <taxon>Thraustochytrida</taxon>
        <taxon>Thraustochytriidae</taxon>
        <taxon>Mucochytrium</taxon>
    </lineage>
</organism>
<evidence type="ECO:0000259" key="10">
    <source>
        <dbReference type="PROSITE" id="PS50011"/>
    </source>
</evidence>
<dbReference type="Pfam" id="PF00069">
    <property type="entry name" value="Pkinase"/>
    <property type="match status" value="1"/>
</dbReference>
<dbReference type="PROSITE" id="PS01351">
    <property type="entry name" value="MAPK"/>
    <property type="match status" value="1"/>
</dbReference>
<dbReference type="Gene3D" id="2.30.29.30">
    <property type="entry name" value="Pleckstrin-homology domain (PH domain)/Phosphotyrosine-binding domain (PTB)"/>
    <property type="match status" value="1"/>
</dbReference>
<dbReference type="PROSITE" id="PS50003">
    <property type="entry name" value="PH_DOMAIN"/>
    <property type="match status" value="1"/>
</dbReference>
<evidence type="ECO:0000259" key="9">
    <source>
        <dbReference type="PROSITE" id="PS50003"/>
    </source>
</evidence>
<dbReference type="SUPFAM" id="SSF50729">
    <property type="entry name" value="PH domain-like"/>
    <property type="match status" value="1"/>
</dbReference>
<protein>
    <recommendedName>
        <fullName evidence="7">Mitogen-activated protein kinase</fullName>
        <ecNumber evidence="7">2.7.11.24</ecNumber>
    </recommendedName>
</protein>
<accession>A0A7S2SMW8</accession>
<keyword evidence="4 7" id="KW-0418">Kinase</keyword>
<dbReference type="FunFam" id="3.30.200.20:FF:000046">
    <property type="entry name" value="Mitogen-activated protein kinase"/>
    <property type="match status" value="1"/>
</dbReference>
<dbReference type="InterPro" id="IPR008271">
    <property type="entry name" value="Ser/Thr_kinase_AS"/>
</dbReference>
<evidence type="ECO:0000256" key="1">
    <source>
        <dbReference type="ARBA" id="ARBA00022527"/>
    </source>
</evidence>
<dbReference type="InterPro" id="IPR011993">
    <property type="entry name" value="PH-like_dom_sf"/>
</dbReference>
<dbReference type="InterPro" id="IPR011009">
    <property type="entry name" value="Kinase-like_dom_sf"/>
</dbReference>
<dbReference type="SMART" id="SM00220">
    <property type="entry name" value="S_TKc"/>
    <property type="match status" value="1"/>
</dbReference>
<dbReference type="GO" id="GO:0005524">
    <property type="term" value="F:ATP binding"/>
    <property type="evidence" value="ECO:0007669"/>
    <property type="project" value="UniProtKB-UniRule"/>
</dbReference>
<feature type="domain" description="Protein kinase" evidence="10">
    <location>
        <begin position="228"/>
        <end position="515"/>
    </location>
</feature>
<comment type="catalytic activity">
    <reaction evidence="7">
        <text>L-threonyl-[protein] + ATP = O-phospho-L-threonyl-[protein] + ADP + H(+)</text>
        <dbReference type="Rhea" id="RHEA:46608"/>
        <dbReference type="Rhea" id="RHEA-COMP:11060"/>
        <dbReference type="Rhea" id="RHEA-COMP:11605"/>
        <dbReference type="ChEBI" id="CHEBI:15378"/>
        <dbReference type="ChEBI" id="CHEBI:30013"/>
        <dbReference type="ChEBI" id="CHEBI:30616"/>
        <dbReference type="ChEBI" id="CHEBI:61977"/>
        <dbReference type="ChEBI" id="CHEBI:456216"/>
        <dbReference type="EC" id="2.7.11.24"/>
    </reaction>
</comment>
<dbReference type="InterPro" id="IPR017441">
    <property type="entry name" value="Protein_kinase_ATP_BS"/>
</dbReference>
<comment type="similarity">
    <text evidence="7">Belongs to the protein kinase superfamily. Ser/Thr protein kinase family. MAP kinase subfamily.</text>
</comment>
<dbReference type="GO" id="GO:0004707">
    <property type="term" value="F:MAP kinase activity"/>
    <property type="evidence" value="ECO:0007669"/>
    <property type="project" value="UniProtKB-EC"/>
</dbReference>
<evidence type="ECO:0000256" key="6">
    <source>
        <dbReference type="PROSITE-ProRule" id="PRU10141"/>
    </source>
</evidence>
<dbReference type="CDD" id="cd00821">
    <property type="entry name" value="PH"/>
    <property type="match status" value="1"/>
</dbReference>
<dbReference type="InterPro" id="IPR003527">
    <property type="entry name" value="MAP_kinase_CS"/>
</dbReference>
<comment type="cofactor">
    <cofactor evidence="7">
        <name>Mg(2+)</name>
        <dbReference type="ChEBI" id="CHEBI:18420"/>
    </cofactor>
</comment>
<dbReference type="InterPro" id="IPR000719">
    <property type="entry name" value="Prot_kinase_dom"/>
</dbReference>